<dbReference type="InterPro" id="IPR002893">
    <property type="entry name" value="Znf_MYND"/>
</dbReference>
<dbReference type="GO" id="GO:0008270">
    <property type="term" value="F:zinc ion binding"/>
    <property type="evidence" value="ECO:0007669"/>
    <property type="project" value="UniProtKB-KW"/>
</dbReference>
<dbReference type="GO" id="GO:0005737">
    <property type="term" value="C:cytoplasm"/>
    <property type="evidence" value="ECO:0007669"/>
    <property type="project" value="InterPro"/>
</dbReference>
<comment type="caution">
    <text evidence="7">The sequence shown here is derived from an EMBL/GenBank/DDBJ whole genome shotgun (WGS) entry which is preliminary data.</text>
</comment>
<evidence type="ECO:0000256" key="5">
    <source>
        <dbReference type="SAM" id="MobiDB-lite"/>
    </source>
</evidence>
<dbReference type="PROSITE" id="PS50865">
    <property type="entry name" value="ZF_MYND_2"/>
    <property type="match status" value="1"/>
</dbReference>
<evidence type="ECO:0000256" key="2">
    <source>
        <dbReference type="ARBA" id="ARBA00022771"/>
    </source>
</evidence>
<keyword evidence="3" id="KW-0862">Zinc</keyword>
<gene>
    <name evidence="7" type="ORF">GOP47_0011581</name>
</gene>
<dbReference type="Pfam" id="PF01753">
    <property type="entry name" value="zf-MYND"/>
    <property type="match status" value="1"/>
</dbReference>
<accession>A0A9D4ZFJ3</accession>
<evidence type="ECO:0000256" key="1">
    <source>
        <dbReference type="ARBA" id="ARBA00022723"/>
    </source>
</evidence>
<evidence type="ECO:0000313" key="8">
    <source>
        <dbReference type="Proteomes" id="UP000886520"/>
    </source>
</evidence>
<evidence type="ECO:0000313" key="7">
    <source>
        <dbReference type="EMBL" id="KAI5073568.1"/>
    </source>
</evidence>
<dbReference type="PROSITE" id="PS01360">
    <property type="entry name" value="ZF_MYND_1"/>
    <property type="match status" value="1"/>
</dbReference>
<keyword evidence="1" id="KW-0479">Metal-binding</keyword>
<dbReference type="EMBL" id="JABFUD020000011">
    <property type="protein sequence ID" value="KAI5073568.1"/>
    <property type="molecule type" value="Genomic_DNA"/>
</dbReference>
<reference evidence="7" key="1">
    <citation type="submission" date="2021-01" db="EMBL/GenBank/DDBJ databases">
        <title>Adiantum capillus-veneris genome.</title>
        <authorList>
            <person name="Fang Y."/>
            <person name="Liao Q."/>
        </authorList>
    </citation>
    <scope>NUCLEOTIDE SEQUENCE</scope>
    <source>
        <strain evidence="7">H3</strain>
        <tissue evidence="7">Leaf</tissue>
    </source>
</reference>
<dbReference type="OrthoDB" id="443682at2759"/>
<organism evidence="7 8">
    <name type="scientific">Adiantum capillus-veneris</name>
    <name type="common">Maidenhair fern</name>
    <dbReference type="NCBI Taxonomy" id="13818"/>
    <lineage>
        <taxon>Eukaryota</taxon>
        <taxon>Viridiplantae</taxon>
        <taxon>Streptophyta</taxon>
        <taxon>Embryophyta</taxon>
        <taxon>Tracheophyta</taxon>
        <taxon>Polypodiopsida</taxon>
        <taxon>Polypodiidae</taxon>
        <taxon>Polypodiales</taxon>
        <taxon>Pteridineae</taxon>
        <taxon>Pteridaceae</taxon>
        <taxon>Vittarioideae</taxon>
        <taxon>Adiantum</taxon>
    </lineage>
</organism>
<dbReference type="Pfam" id="PF04194">
    <property type="entry name" value="PDCD2_C"/>
    <property type="match status" value="1"/>
</dbReference>
<dbReference type="Proteomes" id="UP000886520">
    <property type="component" value="Chromosome 11"/>
</dbReference>
<evidence type="ECO:0000259" key="6">
    <source>
        <dbReference type="PROSITE" id="PS50865"/>
    </source>
</evidence>
<protein>
    <recommendedName>
        <fullName evidence="6">MYND-type domain-containing protein</fullName>
    </recommendedName>
</protein>
<dbReference type="AlphaFoldDB" id="A0A9D4ZFJ3"/>
<evidence type="ECO:0000256" key="4">
    <source>
        <dbReference type="PROSITE-ProRule" id="PRU00134"/>
    </source>
</evidence>
<dbReference type="InterPro" id="IPR007320">
    <property type="entry name" value="PDCD2_C"/>
</dbReference>
<feature type="compositionally biased region" description="Low complexity" evidence="5">
    <location>
        <begin position="18"/>
        <end position="29"/>
    </location>
</feature>
<feature type="compositionally biased region" description="Basic and acidic residues" evidence="5">
    <location>
        <begin position="229"/>
        <end position="242"/>
    </location>
</feature>
<dbReference type="PANTHER" id="PTHR12298">
    <property type="entry name" value="PCDC2 PROGRAMMED CELL DEATH PROTEIN 2 -RELATED"/>
    <property type="match status" value="1"/>
</dbReference>
<dbReference type="SUPFAM" id="SSF144232">
    <property type="entry name" value="HIT/MYND zinc finger-like"/>
    <property type="match status" value="1"/>
</dbReference>
<name>A0A9D4ZFJ3_ADICA</name>
<dbReference type="Gene3D" id="6.10.140.2220">
    <property type="match status" value="1"/>
</dbReference>
<evidence type="ECO:0000256" key="3">
    <source>
        <dbReference type="ARBA" id="ARBA00022833"/>
    </source>
</evidence>
<proteinExistence type="predicted"/>
<feature type="region of interest" description="Disordered" evidence="5">
    <location>
        <begin position="226"/>
        <end position="249"/>
    </location>
</feature>
<dbReference type="PANTHER" id="PTHR12298:SF4">
    <property type="entry name" value="PROGRAMMED CELL DEATH PROTEIN 2"/>
    <property type="match status" value="1"/>
</dbReference>
<keyword evidence="2 4" id="KW-0863">Zinc-finger</keyword>
<keyword evidence="8" id="KW-1185">Reference proteome</keyword>
<sequence length="409" mass="46039">MDDRDVADGVAHLRLVSSSSVRASPPRSLNGDDDFEEDEVENEPSVLVGFLEKPQHPWSLSRHLFPSKAGGTPAWLDPVNLPQGKEISCGICGKPLQFLLQVYAAIDGREDAFHRTLFIFMCPDMSCLRQDKENQRESIQEKSCRSVKVFRCQLRRINEFYCKDPPNNNGLDGPIGKAAPLCSWCGTWKGEKICGACKKAGYCSRHHQLEHWKSGHAADCKAVASTPIEKPEDKVSKAESKPSMEQVDANHPACNKLWPEFEIVDEEEGSDEESAPSGNMALIGSGREDEISRQFQEVEPSLEQQHWASFQARISRAPGQVLRYCRSNDAKPLWARLDERPATTNIPHCPNCKERRIFEFQVLPQLLYYFRVSNDPDALDWGTLAIYTCEASCTSSKAYIEEFVWVQSA</sequence>
<feature type="domain" description="MYND-type" evidence="6">
    <location>
        <begin position="182"/>
        <end position="220"/>
    </location>
</feature>
<feature type="region of interest" description="Disordered" evidence="5">
    <location>
        <begin position="18"/>
        <end position="38"/>
    </location>
</feature>